<keyword evidence="2" id="KW-1185">Reference proteome</keyword>
<accession>A0A2H3CDA8</accession>
<reference evidence="2" key="1">
    <citation type="journal article" date="2017" name="Nat. Ecol. Evol.">
        <title>Genome expansion and lineage-specific genetic innovations in the forest pathogenic fungi Armillaria.</title>
        <authorList>
            <person name="Sipos G."/>
            <person name="Prasanna A.N."/>
            <person name="Walter M.C."/>
            <person name="O'Connor E."/>
            <person name="Balint B."/>
            <person name="Krizsan K."/>
            <person name="Kiss B."/>
            <person name="Hess J."/>
            <person name="Varga T."/>
            <person name="Slot J."/>
            <person name="Riley R."/>
            <person name="Boka B."/>
            <person name="Rigling D."/>
            <person name="Barry K."/>
            <person name="Lee J."/>
            <person name="Mihaltcheva S."/>
            <person name="LaButti K."/>
            <person name="Lipzen A."/>
            <person name="Waldron R."/>
            <person name="Moloney N.M."/>
            <person name="Sperisen C."/>
            <person name="Kredics L."/>
            <person name="Vagvoelgyi C."/>
            <person name="Patrignani A."/>
            <person name="Fitzpatrick D."/>
            <person name="Nagy I."/>
            <person name="Doyle S."/>
            <person name="Anderson J.B."/>
            <person name="Grigoriev I.V."/>
            <person name="Gueldener U."/>
            <person name="Muensterkoetter M."/>
            <person name="Nagy L.G."/>
        </authorList>
    </citation>
    <scope>NUCLEOTIDE SEQUENCE [LARGE SCALE GENOMIC DNA]</scope>
    <source>
        <strain evidence="2">28-4</strain>
    </source>
</reference>
<evidence type="ECO:0000313" key="2">
    <source>
        <dbReference type="Proteomes" id="UP000218334"/>
    </source>
</evidence>
<dbReference type="Proteomes" id="UP000218334">
    <property type="component" value="Unassembled WGS sequence"/>
</dbReference>
<protein>
    <submittedName>
        <fullName evidence="1">Uncharacterized protein</fullName>
    </submittedName>
</protein>
<dbReference type="EMBL" id="KZ293419">
    <property type="protein sequence ID" value="PBK74113.1"/>
    <property type="molecule type" value="Genomic_DNA"/>
</dbReference>
<evidence type="ECO:0000313" key="1">
    <source>
        <dbReference type="EMBL" id="PBK74113.1"/>
    </source>
</evidence>
<dbReference type="AlphaFoldDB" id="A0A2H3CDA8"/>
<gene>
    <name evidence="1" type="ORF">ARMSODRAFT_1014430</name>
</gene>
<organism evidence="1 2">
    <name type="scientific">Armillaria solidipes</name>
    <dbReference type="NCBI Taxonomy" id="1076256"/>
    <lineage>
        <taxon>Eukaryota</taxon>
        <taxon>Fungi</taxon>
        <taxon>Dikarya</taxon>
        <taxon>Basidiomycota</taxon>
        <taxon>Agaricomycotina</taxon>
        <taxon>Agaricomycetes</taxon>
        <taxon>Agaricomycetidae</taxon>
        <taxon>Agaricales</taxon>
        <taxon>Marasmiineae</taxon>
        <taxon>Physalacriaceae</taxon>
        <taxon>Armillaria</taxon>
    </lineage>
</organism>
<name>A0A2H3CDA8_9AGAR</name>
<proteinExistence type="predicted"/>
<sequence>MKPSCSRKDLSEGFPVTTTVPSILISTLELICEGISDGPPANYEPQLEIPGEDDGLGEDAMDIDMWERQGERDKNLTLQEVDLDSCTLPIAQALLIFASLPGRLPIIFGGASSTPRTSASYSLRFSHCRRVVCPT</sequence>